<gene>
    <name evidence="11" type="ORF">H1R20_g9273</name>
</gene>
<dbReference type="PANTHER" id="PTHR13128:SF12">
    <property type="entry name" value="VACUOLAR PROTEIN-SORTING-ASSOCIATED PROTEIN 36"/>
    <property type="match status" value="1"/>
</dbReference>
<dbReference type="SMART" id="SM00547">
    <property type="entry name" value="ZnF_RBZ"/>
    <property type="match status" value="2"/>
</dbReference>
<feature type="domain" description="GLUE N-terminal" evidence="10">
    <location>
        <begin position="1"/>
        <end position="294"/>
    </location>
</feature>
<feature type="region of interest" description="Disordered" evidence="9">
    <location>
        <begin position="289"/>
        <end position="319"/>
    </location>
</feature>
<comment type="similarity">
    <text evidence="1 7">Belongs to the VPS36 family.</text>
</comment>
<reference evidence="11" key="1">
    <citation type="submission" date="2022-06" db="EMBL/GenBank/DDBJ databases">
        <title>Genome Sequence of Candolleomyces eurysporus.</title>
        <authorList>
            <person name="Buettner E."/>
        </authorList>
    </citation>
    <scope>NUCLEOTIDE SEQUENCE</scope>
    <source>
        <strain evidence="11">VTCC 930004</strain>
    </source>
</reference>
<evidence type="ECO:0000256" key="7">
    <source>
        <dbReference type="RuleBase" id="RU367095"/>
    </source>
</evidence>
<dbReference type="EMBL" id="JANBPK010000957">
    <property type="protein sequence ID" value="KAJ2927816.1"/>
    <property type="molecule type" value="Genomic_DNA"/>
</dbReference>
<dbReference type="Gene3D" id="4.10.1060.10">
    <property type="entry name" value="Zinc finger, RanBP2-type"/>
    <property type="match status" value="2"/>
</dbReference>
<comment type="subcellular location">
    <subcellularLocation>
        <location evidence="7">Cytoplasm</location>
    </subcellularLocation>
    <subcellularLocation>
        <location evidence="7">Endosome</location>
    </subcellularLocation>
</comment>
<dbReference type="Gene3D" id="6.10.140.260">
    <property type="match status" value="1"/>
</dbReference>
<organism evidence="11 12">
    <name type="scientific">Candolleomyces eurysporus</name>
    <dbReference type="NCBI Taxonomy" id="2828524"/>
    <lineage>
        <taxon>Eukaryota</taxon>
        <taxon>Fungi</taxon>
        <taxon>Dikarya</taxon>
        <taxon>Basidiomycota</taxon>
        <taxon>Agaricomycotina</taxon>
        <taxon>Agaricomycetes</taxon>
        <taxon>Agaricomycetidae</taxon>
        <taxon>Agaricales</taxon>
        <taxon>Agaricineae</taxon>
        <taxon>Psathyrellaceae</taxon>
        <taxon>Candolleomyces</taxon>
    </lineage>
</organism>
<comment type="caution">
    <text evidence="11">The sequence shown here is derived from an EMBL/GenBank/DDBJ whole genome shotgun (WGS) entry which is preliminary data.</text>
</comment>
<dbReference type="GO" id="GO:0031902">
    <property type="term" value="C:late endosome membrane"/>
    <property type="evidence" value="ECO:0007669"/>
    <property type="project" value="UniProtKB-UniRule"/>
</dbReference>
<comment type="subunit">
    <text evidence="7">Component of the endosomal sorting complex required for transport II (ESCRT-II).</text>
</comment>
<feature type="non-terminal residue" evidence="11">
    <location>
        <position position="607"/>
    </location>
</feature>
<evidence type="ECO:0000256" key="8">
    <source>
        <dbReference type="SAM" id="Coils"/>
    </source>
</evidence>
<evidence type="ECO:0000256" key="3">
    <source>
        <dbReference type="ARBA" id="ARBA00022723"/>
    </source>
</evidence>
<protein>
    <recommendedName>
        <fullName evidence="7">Vacuolar protein-sorting-associated protein 36</fullName>
    </recommendedName>
    <alternativeName>
        <fullName evidence="7">ESCRT-II complex subunit VPS36</fullName>
    </alternativeName>
</protein>
<evidence type="ECO:0000256" key="5">
    <source>
        <dbReference type="ARBA" id="ARBA00022833"/>
    </source>
</evidence>
<dbReference type="GO" id="GO:0043328">
    <property type="term" value="P:protein transport to vacuole involved in ubiquitin-dependent protein catabolic process via the multivesicular body sorting pathway"/>
    <property type="evidence" value="ECO:0007669"/>
    <property type="project" value="UniProtKB-UniRule"/>
</dbReference>
<keyword evidence="4" id="KW-0863">Zinc-finger</keyword>
<dbReference type="Gene3D" id="2.30.29.30">
    <property type="entry name" value="Pleckstrin-homology domain (PH domain)/Phosphotyrosine-binding domain (PTB)"/>
    <property type="match status" value="2"/>
</dbReference>
<feature type="region of interest" description="Disordered" evidence="9">
    <location>
        <begin position="221"/>
        <end position="253"/>
    </location>
</feature>
<dbReference type="PANTHER" id="PTHR13128">
    <property type="entry name" value="VACUOLAR PROTEIN-SORTING-ASSOCIATED PROTEIN 36"/>
    <property type="match status" value="1"/>
</dbReference>
<keyword evidence="5" id="KW-0862">Zinc</keyword>
<keyword evidence="6 7" id="KW-0653">Protein transport</keyword>
<evidence type="ECO:0000256" key="1">
    <source>
        <dbReference type="ARBA" id="ARBA00009697"/>
    </source>
</evidence>
<comment type="function">
    <text evidence="7">Component of the ESCRT-II complex (endosomal sorting complex required for transport II), which is required for multivesicular body (MVB) formation and sorting of endosomal cargo proteins into MVBs.</text>
</comment>
<proteinExistence type="inferred from homology"/>
<evidence type="ECO:0000256" key="6">
    <source>
        <dbReference type="ARBA" id="ARBA00022927"/>
    </source>
</evidence>
<dbReference type="Pfam" id="PF04157">
    <property type="entry name" value="EAP30"/>
    <property type="match status" value="1"/>
</dbReference>
<dbReference type="GO" id="GO:0043130">
    <property type="term" value="F:ubiquitin binding"/>
    <property type="evidence" value="ECO:0007669"/>
    <property type="project" value="UniProtKB-UniRule"/>
</dbReference>
<evidence type="ECO:0000313" key="11">
    <source>
        <dbReference type="EMBL" id="KAJ2927816.1"/>
    </source>
</evidence>
<dbReference type="InterPro" id="IPR036390">
    <property type="entry name" value="WH_DNA-bd_sf"/>
</dbReference>
<dbReference type="InterPro" id="IPR021648">
    <property type="entry name" value="GLUE_dom"/>
</dbReference>
<feature type="coiled-coil region" evidence="8">
    <location>
        <begin position="345"/>
        <end position="372"/>
    </location>
</feature>
<dbReference type="SUPFAM" id="SSF50729">
    <property type="entry name" value="PH domain-like"/>
    <property type="match status" value="2"/>
</dbReference>
<dbReference type="GO" id="GO:0000814">
    <property type="term" value="C:ESCRT II complex"/>
    <property type="evidence" value="ECO:0007669"/>
    <property type="project" value="UniProtKB-UniRule"/>
</dbReference>
<dbReference type="Pfam" id="PF11605">
    <property type="entry name" value="Vps36_ESCRT-II"/>
    <property type="match status" value="1"/>
</dbReference>
<dbReference type="GO" id="GO:0032266">
    <property type="term" value="F:phosphatidylinositol-3-phosphate binding"/>
    <property type="evidence" value="ECO:0007669"/>
    <property type="project" value="UniProtKB-UniRule"/>
</dbReference>
<dbReference type="InterPro" id="IPR001876">
    <property type="entry name" value="Znf_RanBP2"/>
</dbReference>
<feature type="compositionally biased region" description="Acidic residues" evidence="9">
    <location>
        <begin position="588"/>
        <end position="607"/>
    </location>
</feature>
<dbReference type="Proteomes" id="UP001140091">
    <property type="component" value="Unassembled WGS sequence"/>
</dbReference>
<dbReference type="AlphaFoldDB" id="A0A9W8MEN1"/>
<evidence type="ECO:0000313" key="12">
    <source>
        <dbReference type="Proteomes" id="UP001140091"/>
    </source>
</evidence>
<sequence>MESGSTMGDPQKSTPHQSGSITITTHRLFYIDNPNPETRSFSLDLGCVERTEYYAGLFTSSAKITLYLDSRGTLNNSSTNAGDPSGIGVVGGLGPFQDGGVGFGGSWECSICAFRNPPGLSPSAARICGLCGVPRDASSDATSSSAASTSDYHPRSSSAPLSLSSSLPSSSFVHASSLNTTATPPKARDDSSQDGSIPCPACTFLNHPSLRTCELCETELPRPSKSRGTRATIMKSAPVSRPSSPDNADDDEARWRTENMFMKLSFRKGGDKAMYATLKRCLKSKAWEGTGSSSLLPRARSRNDNSVNDGREGGIVSGENANRSVGISAILQTVESSAQDRSTTMQDALQDLEALRVKAKDMVRLAAELNDKLTAAAAAASSDNINANPNVLDEPEEATFIRNSLTQLGLQTTSNLGGAPVTLDMMKDKDERKWYEELARELARVLQGSPKGLMSGRRRGIVALDEVWGGWNRVRGIALLPPSTLLSTLPFLPSYTSPPIHTRTFSKSGLKVLHTPPYSRSAFSNRLASFLVEHGYGGGGDGGGKTSLEVAMEMRLEGEGGGEGNDELGDSNDMGLEGGISLPLAQEMIEEAEEDGDKEEQEQGAWK</sequence>
<keyword evidence="3" id="KW-0479">Metal-binding</keyword>
<dbReference type="SUPFAM" id="SSF46785">
    <property type="entry name" value="Winged helix' DNA-binding domain"/>
    <property type="match status" value="1"/>
</dbReference>
<evidence type="ECO:0000256" key="2">
    <source>
        <dbReference type="ARBA" id="ARBA00022448"/>
    </source>
</evidence>
<evidence type="ECO:0000256" key="9">
    <source>
        <dbReference type="SAM" id="MobiDB-lite"/>
    </source>
</evidence>
<keyword evidence="2 7" id="KW-0813">Transport</keyword>
<feature type="region of interest" description="Disordered" evidence="9">
    <location>
        <begin position="558"/>
        <end position="607"/>
    </location>
</feature>
<dbReference type="Gene3D" id="1.10.10.10">
    <property type="entry name" value="Winged helix-like DNA-binding domain superfamily/Winged helix DNA-binding domain"/>
    <property type="match status" value="1"/>
</dbReference>
<keyword evidence="7" id="KW-0967">Endosome</keyword>
<dbReference type="PROSITE" id="PS51495">
    <property type="entry name" value="GLUE"/>
    <property type="match status" value="1"/>
</dbReference>
<dbReference type="InterPro" id="IPR036388">
    <property type="entry name" value="WH-like_DNA-bd_sf"/>
</dbReference>
<accession>A0A9W8MEN1</accession>
<dbReference type="GO" id="GO:0008270">
    <property type="term" value="F:zinc ion binding"/>
    <property type="evidence" value="ECO:0007669"/>
    <property type="project" value="UniProtKB-KW"/>
</dbReference>
<dbReference type="InterPro" id="IPR040608">
    <property type="entry name" value="Snf8/Vps36"/>
</dbReference>
<feature type="region of interest" description="Disordered" evidence="9">
    <location>
        <begin position="142"/>
        <end position="165"/>
    </location>
</feature>
<evidence type="ECO:0000259" key="10">
    <source>
        <dbReference type="PROSITE" id="PS51495"/>
    </source>
</evidence>
<keyword evidence="7" id="KW-0963">Cytoplasm</keyword>
<evidence type="ECO:0000256" key="4">
    <source>
        <dbReference type="ARBA" id="ARBA00022771"/>
    </source>
</evidence>
<keyword evidence="8" id="KW-0175">Coiled coil</keyword>
<dbReference type="InterPro" id="IPR037855">
    <property type="entry name" value="Vps36"/>
</dbReference>
<dbReference type="OrthoDB" id="271448at2759"/>
<dbReference type="InterPro" id="IPR011993">
    <property type="entry name" value="PH-like_dom_sf"/>
</dbReference>
<name>A0A9W8MEN1_9AGAR</name>
<keyword evidence="12" id="KW-1185">Reference proteome</keyword>